<accession>A0A3P4A897</accession>
<dbReference type="Proteomes" id="UP000310467">
    <property type="component" value="Segment"/>
</dbReference>
<evidence type="ECO:0000313" key="1">
    <source>
        <dbReference type="EMBL" id="VCU43616.1"/>
    </source>
</evidence>
<sequence length="70" mass="8190">MAKQLKLKCVETYNSTWTFTPGKEYPLMGYLKDDPHVISDNGFYLYLKKYKDGYVGTGFPGHKFKMKNKK</sequence>
<gene>
    <name evidence="1" type="ORF">MAR001J1_00045</name>
    <name evidence="2" type="ORF">MAR002J2_00071</name>
</gene>
<dbReference type="EMBL" id="LR027385">
    <property type="protein sequence ID" value="VCU43720.1"/>
    <property type="molecule type" value="Genomic_DNA"/>
</dbReference>
<reference evidence="1 3" key="1">
    <citation type="submission" date="2018-10" db="EMBL/GenBank/DDBJ databases">
        <authorList>
            <person name="Redgwell R T."/>
            <person name="Michniewski S."/>
            <person name="Millard A."/>
        </authorList>
    </citation>
    <scope>NUCLEOTIDE SEQUENCE [LARGE SCALE GENOMIC DNA]</scope>
    <source>
        <strain evidence="1">VB_Eco_mar001J1</strain>
        <strain evidence="3">vB_Eco_mar001J1</strain>
        <strain evidence="2">VB_Eco_mar002J2</strain>
    </source>
</reference>
<keyword evidence="3" id="KW-1185">Reference proteome</keyword>
<proteinExistence type="predicted"/>
<name>A0A3P4A897_9CAUD</name>
<dbReference type="EMBL" id="LR027388">
    <property type="protein sequence ID" value="VCU43616.1"/>
    <property type="molecule type" value="Genomic_DNA"/>
</dbReference>
<evidence type="ECO:0000313" key="2">
    <source>
        <dbReference type="EMBL" id="VCU43720.1"/>
    </source>
</evidence>
<dbReference type="Proteomes" id="UP000310628">
    <property type="component" value="Segment"/>
</dbReference>
<organism evidence="1 3">
    <name type="scientific">Escherichia phage vB_Eco_mar001J1</name>
    <dbReference type="NCBI Taxonomy" id="2419760"/>
    <lineage>
        <taxon>Viruses</taxon>
        <taxon>Duplodnaviria</taxon>
        <taxon>Heunggongvirae</taxon>
        <taxon>Uroviricota</taxon>
        <taxon>Caudoviricetes</taxon>
        <taxon>Drexlerviridae</taxon>
        <taxon>Tempevirinae</taxon>
        <taxon>Warwickvirus</taxon>
        <taxon>Warwickvirus mar001J1</taxon>
    </lineage>
</organism>
<evidence type="ECO:0000313" key="3">
    <source>
        <dbReference type="Proteomes" id="UP000310467"/>
    </source>
</evidence>
<protein>
    <submittedName>
        <fullName evidence="1">Uncharacterized protein</fullName>
    </submittedName>
</protein>